<accession>A0A1H5WYN5</accession>
<dbReference type="EMBL" id="FNUV01000007">
    <property type="protein sequence ID" value="SEG04581.1"/>
    <property type="molecule type" value="Genomic_DNA"/>
</dbReference>
<evidence type="ECO:0000256" key="3">
    <source>
        <dbReference type="ARBA" id="ARBA00023125"/>
    </source>
</evidence>
<dbReference type="Proteomes" id="UP000236735">
    <property type="component" value="Unassembled WGS sequence"/>
</dbReference>
<dbReference type="Pfam" id="PF03965">
    <property type="entry name" value="Penicillinase_R"/>
    <property type="match status" value="1"/>
</dbReference>
<dbReference type="GO" id="GO:0045892">
    <property type="term" value="P:negative regulation of DNA-templated transcription"/>
    <property type="evidence" value="ECO:0007669"/>
    <property type="project" value="InterPro"/>
</dbReference>
<organism evidence="5 6">
    <name type="scientific">Xylanibacter ruminicola</name>
    <name type="common">Prevotella ruminicola</name>
    <dbReference type="NCBI Taxonomy" id="839"/>
    <lineage>
        <taxon>Bacteria</taxon>
        <taxon>Pseudomonadati</taxon>
        <taxon>Bacteroidota</taxon>
        <taxon>Bacteroidia</taxon>
        <taxon>Bacteroidales</taxon>
        <taxon>Prevotellaceae</taxon>
        <taxon>Xylanibacter</taxon>
    </lineage>
</organism>
<dbReference type="InterPro" id="IPR036388">
    <property type="entry name" value="WH-like_DNA-bd_sf"/>
</dbReference>
<protein>
    <submittedName>
        <fullName evidence="5">Predicted transcriptional regulator</fullName>
    </submittedName>
</protein>
<evidence type="ECO:0000256" key="2">
    <source>
        <dbReference type="ARBA" id="ARBA00023015"/>
    </source>
</evidence>
<dbReference type="InterPro" id="IPR036390">
    <property type="entry name" value="WH_DNA-bd_sf"/>
</dbReference>
<dbReference type="AlphaFoldDB" id="A0A1H5WYN5"/>
<keyword evidence="4" id="KW-0804">Transcription</keyword>
<evidence type="ECO:0000256" key="1">
    <source>
        <dbReference type="ARBA" id="ARBA00011046"/>
    </source>
</evidence>
<comment type="similarity">
    <text evidence="1">Belongs to the BlaI transcriptional regulatory family.</text>
</comment>
<reference evidence="5 6" key="1">
    <citation type="submission" date="2016-10" db="EMBL/GenBank/DDBJ databases">
        <authorList>
            <person name="de Groot N.N."/>
        </authorList>
    </citation>
    <scope>NUCLEOTIDE SEQUENCE [LARGE SCALE GENOMIC DNA]</scope>
    <source>
        <strain evidence="5 6">AR32</strain>
    </source>
</reference>
<keyword evidence="3" id="KW-0238">DNA-binding</keyword>
<evidence type="ECO:0000313" key="5">
    <source>
        <dbReference type="EMBL" id="SEG04581.1"/>
    </source>
</evidence>
<dbReference type="GO" id="GO:0003677">
    <property type="term" value="F:DNA binding"/>
    <property type="evidence" value="ECO:0007669"/>
    <property type="project" value="UniProtKB-KW"/>
</dbReference>
<name>A0A1H5WYN5_XYLRU</name>
<dbReference type="PIRSF" id="PIRSF019455">
    <property type="entry name" value="CopR_AtkY"/>
    <property type="match status" value="1"/>
</dbReference>
<keyword evidence="2" id="KW-0805">Transcription regulation</keyword>
<evidence type="ECO:0000256" key="4">
    <source>
        <dbReference type="ARBA" id="ARBA00023163"/>
    </source>
</evidence>
<proteinExistence type="inferred from homology"/>
<dbReference type="InterPro" id="IPR005650">
    <property type="entry name" value="BlaI_family"/>
</dbReference>
<dbReference type="Gene3D" id="1.10.4040.10">
    <property type="entry name" value="Penicillinase repressor domain"/>
    <property type="match status" value="1"/>
</dbReference>
<evidence type="ECO:0000313" key="6">
    <source>
        <dbReference type="Proteomes" id="UP000236735"/>
    </source>
</evidence>
<dbReference type="Gene3D" id="1.10.10.10">
    <property type="entry name" value="Winged helix-like DNA-binding domain superfamily/Winged helix DNA-binding domain"/>
    <property type="match status" value="1"/>
</dbReference>
<gene>
    <name evidence="5" type="ORF">SAMN05216354_2578</name>
</gene>
<dbReference type="SUPFAM" id="SSF46785">
    <property type="entry name" value="Winged helix' DNA-binding domain"/>
    <property type="match status" value="1"/>
</dbReference>
<sequence length="120" mass="14212">MKKLTNKEKEIMDLYWQHGPMFVKELLEYYDEPRPHFNTLSTMVRILEKEGYLDHKQFGNTYQYFPLITEAEYGRKSIAGVIKNYFSGSYLSAVSSFVKEEKISIEELKDLINQIENNND</sequence>
<dbReference type="RefSeq" id="WP_036909831.1">
    <property type="nucleotide sequence ID" value="NZ_FNUV01000007.1"/>
</dbReference>